<evidence type="ECO:0000256" key="8">
    <source>
        <dbReference type="SAM" id="Phobius"/>
    </source>
</evidence>
<reference evidence="11 12" key="1">
    <citation type="journal article" date="2022" name="Genome Biol. Evol.">
        <title>Host diet, physiology and behaviors set the stage for Lachnospiraceae cladogenesis.</title>
        <authorList>
            <person name="Vera-Ponce De Leon A."/>
            <person name="Schneider M."/>
            <person name="Jahnes B.C."/>
            <person name="Sadowski V."/>
            <person name="Camuy-Velez L.A."/>
            <person name="Duan J."/>
            <person name="Sabree Z.L."/>
        </authorList>
    </citation>
    <scope>NUCLEOTIDE SEQUENCE [LARGE SCALE GENOMIC DNA]</scope>
    <source>
        <strain evidence="11 12">PAL113</strain>
    </source>
</reference>
<dbReference type="InterPro" id="IPR000253">
    <property type="entry name" value="FHA_dom"/>
</dbReference>
<dbReference type="Gene3D" id="3.40.50.300">
    <property type="entry name" value="P-loop containing nucleotide triphosphate hydrolases"/>
    <property type="match status" value="1"/>
</dbReference>
<dbReference type="Proteomes" id="UP001523566">
    <property type="component" value="Unassembled WGS sequence"/>
</dbReference>
<keyword evidence="5 11" id="KW-0067">ATP-binding</keyword>
<dbReference type="Pfam" id="PF01061">
    <property type="entry name" value="ABC2_membrane"/>
    <property type="match status" value="1"/>
</dbReference>
<feature type="transmembrane region" description="Helical" evidence="8">
    <location>
        <begin position="595"/>
        <end position="625"/>
    </location>
</feature>
<dbReference type="InterPro" id="IPR003439">
    <property type="entry name" value="ABC_transporter-like_ATP-bd"/>
</dbReference>
<feature type="transmembrane region" description="Helical" evidence="8">
    <location>
        <begin position="558"/>
        <end position="575"/>
    </location>
</feature>
<dbReference type="SUPFAM" id="SSF49879">
    <property type="entry name" value="SMAD/FHA domain"/>
    <property type="match status" value="2"/>
</dbReference>
<evidence type="ECO:0000313" key="11">
    <source>
        <dbReference type="EMBL" id="MCP1101245.1"/>
    </source>
</evidence>
<feature type="transmembrane region" description="Helical" evidence="8">
    <location>
        <begin position="746"/>
        <end position="767"/>
    </location>
</feature>
<comment type="caution">
    <text evidence="11">The sequence shown here is derived from an EMBL/GenBank/DDBJ whole genome shotgun (WGS) entry which is preliminary data.</text>
</comment>
<dbReference type="InterPro" id="IPR008984">
    <property type="entry name" value="SMAD_FHA_dom_sf"/>
</dbReference>
<dbReference type="InterPro" id="IPR003593">
    <property type="entry name" value="AAA+_ATPase"/>
</dbReference>
<protein>
    <submittedName>
        <fullName evidence="11">ATP-binding cassette domain-containing protein</fullName>
    </submittedName>
</protein>
<proteinExistence type="predicted"/>
<dbReference type="InterPro" id="IPR050352">
    <property type="entry name" value="ABCG_transporters"/>
</dbReference>
<keyword evidence="4" id="KW-0547">Nucleotide-binding</keyword>
<keyword evidence="7 8" id="KW-0472">Membrane</keyword>
<dbReference type="Pfam" id="PF00005">
    <property type="entry name" value="ABC_tran"/>
    <property type="match status" value="1"/>
</dbReference>
<gene>
    <name evidence="11" type="ORF">NK125_02315</name>
</gene>
<dbReference type="SMART" id="SM00382">
    <property type="entry name" value="AAA"/>
    <property type="match status" value="1"/>
</dbReference>
<dbReference type="EMBL" id="JAMZFW010000002">
    <property type="protein sequence ID" value="MCP1101245.1"/>
    <property type="molecule type" value="Genomic_DNA"/>
</dbReference>
<evidence type="ECO:0000256" key="7">
    <source>
        <dbReference type="ARBA" id="ARBA00023136"/>
    </source>
</evidence>
<feature type="transmembrane region" description="Helical" evidence="8">
    <location>
        <begin position="671"/>
        <end position="688"/>
    </location>
</feature>
<dbReference type="InterPro" id="IPR017871">
    <property type="entry name" value="ABC_transporter-like_CS"/>
</dbReference>
<keyword evidence="6 8" id="KW-1133">Transmembrane helix</keyword>
<dbReference type="PROSITE" id="PS50893">
    <property type="entry name" value="ABC_TRANSPORTER_2"/>
    <property type="match status" value="1"/>
</dbReference>
<dbReference type="CDD" id="cd00060">
    <property type="entry name" value="FHA"/>
    <property type="match status" value="2"/>
</dbReference>
<evidence type="ECO:0000256" key="1">
    <source>
        <dbReference type="ARBA" id="ARBA00004141"/>
    </source>
</evidence>
<feature type="domain" description="FHA" evidence="9">
    <location>
        <begin position="29"/>
        <end position="79"/>
    </location>
</feature>
<dbReference type="PROSITE" id="PS50006">
    <property type="entry name" value="FHA_DOMAIN"/>
    <property type="match status" value="2"/>
</dbReference>
<dbReference type="RefSeq" id="WP_262065027.1">
    <property type="nucleotide sequence ID" value="NZ_JAMXOD010000002.1"/>
</dbReference>
<evidence type="ECO:0000256" key="2">
    <source>
        <dbReference type="ARBA" id="ARBA00022448"/>
    </source>
</evidence>
<evidence type="ECO:0000256" key="4">
    <source>
        <dbReference type="ARBA" id="ARBA00022741"/>
    </source>
</evidence>
<feature type="domain" description="FHA" evidence="9">
    <location>
        <begin position="133"/>
        <end position="182"/>
    </location>
</feature>
<dbReference type="Pfam" id="PF00498">
    <property type="entry name" value="FHA"/>
    <property type="match status" value="2"/>
</dbReference>
<sequence length="775" mass="86938">MEMTHNLTIIDSQGTITEYNLGEHGKENLVVGRNSNVCDIVIPDEMVSKCQGDFYISGDKVYYRDNDSSNGTYLENYSERILLNKAYGYVELVNNTILKIGNLKNPDYMVLLIYNELQGENTWYYSELDQGSVTIGRGKGNSVQFSNPGVSRNHCIIEKRGEHFYLSDLGSANGTLLNGFVINGVTPLYDKDVIQILDQQIIYTRNAIFYLNRQEGLGIKALQLTKVVKNGRGSQPKAIINDVSLEIKPNEFVAIVGGSGAGKSSIMNLISGFDKEFEGKVYVNGTNLISRFQELKSLIGFVPQEEILYENLTLYKMLYYAAKLKMPDDTSTEEIEERIDLVLETINMTIHKDTCIRKLSGGQKKRASIAVELLADPKLFFLDEPTSGLDPGTEKKLMETLSALSKSQNKTIIMVTHTTQNIDLCDRVIFMGSGGRLCFSGTPMEARTFFKTSDFVDIYNILEENTDGWAEYFAQSQNQADLTEIRGGEESSGKSQGKTRKNSGLRQYGILFTRSMDLLFQDKARLMLLVLQPIIIAILLKVVSEKDVFSIYEPTKSILFALCCSGIWIGIFNSIQEVCKERAMVRREYMGNLRLPAYVGAKFSLLVILCLIQALLLTCIFLLLVGKNKEGIFFDNLFVEMSLTMWITVLTASAIGLLVSSMVRNADKAMVIAPFILIVQLIFSGILFKLKGVGDIISKITISRWAVEDLGSIANLNKMDLKMQKDFPMLTHKAEKFFEHTAKHLVVNWSVLIGMALVCVVLSMIVLRRVSKDRR</sequence>
<feature type="transmembrane region" description="Helical" evidence="8">
    <location>
        <begin position="524"/>
        <end position="543"/>
    </location>
</feature>
<dbReference type="Gene3D" id="2.60.200.20">
    <property type="match status" value="2"/>
</dbReference>
<keyword evidence="12" id="KW-1185">Reference proteome</keyword>
<evidence type="ECO:0000259" key="9">
    <source>
        <dbReference type="PROSITE" id="PS50006"/>
    </source>
</evidence>
<organism evidence="11 12">
    <name type="scientific">Aequitasia blattaphilus</name>
    <dbReference type="NCBI Taxonomy" id="2949332"/>
    <lineage>
        <taxon>Bacteria</taxon>
        <taxon>Bacillati</taxon>
        <taxon>Bacillota</taxon>
        <taxon>Clostridia</taxon>
        <taxon>Lachnospirales</taxon>
        <taxon>Lachnospiraceae</taxon>
        <taxon>Aequitasia</taxon>
    </lineage>
</organism>
<dbReference type="PROSITE" id="PS00211">
    <property type="entry name" value="ABC_TRANSPORTER_1"/>
    <property type="match status" value="1"/>
</dbReference>
<name>A0ABT1E5X9_9FIRM</name>
<keyword evidence="3 8" id="KW-0812">Transmembrane</keyword>
<evidence type="ECO:0000256" key="5">
    <source>
        <dbReference type="ARBA" id="ARBA00022840"/>
    </source>
</evidence>
<evidence type="ECO:0000256" key="3">
    <source>
        <dbReference type="ARBA" id="ARBA00022692"/>
    </source>
</evidence>
<comment type="subcellular location">
    <subcellularLocation>
        <location evidence="1">Membrane</location>
        <topology evidence="1">Multi-pass membrane protein</topology>
    </subcellularLocation>
</comment>
<dbReference type="SUPFAM" id="SSF52540">
    <property type="entry name" value="P-loop containing nucleoside triphosphate hydrolases"/>
    <property type="match status" value="1"/>
</dbReference>
<feature type="transmembrane region" description="Helical" evidence="8">
    <location>
        <begin position="637"/>
        <end position="659"/>
    </location>
</feature>
<dbReference type="InterPro" id="IPR013525">
    <property type="entry name" value="ABC2_TM"/>
</dbReference>
<dbReference type="SMART" id="SM00240">
    <property type="entry name" value="FHA"/>
    <property type="match status" value="2"/>
</dbReference>
<evidence type="ECO:0000259" key="10">
    <source>
        <dbReference type="PROSITE" id="PS50893"/>
    </source>
</evidence>
<evidence type="ECO:0000256" key="6">
    <source>
        <dbReference type="ARBA" id="ARBA00022989"/>
    </source>
</evidence>
<dbReference type="PANTHER" id="PTHR48041:SF139">
    <property type="entry name" value="PROTEIN SCARLET"/>
    <property type="match status" value="1"/>
</dbReference>
<keyword evidence="2" id="KW-0813">Transport</keyword>
<dbReference type="InterPro" id="IPR027417">
    <property type="entry name" value="P-loop_NTPase"/>
</dbReference>
<feature type="domain" description="ABC transporter" evidence="10">
    <location>
        <begin position="222"/>
        <end position="458"/>
    </location>
</feature>
<accession>A0ABT1E5X9</accession>
<dbReference type="GO" id="GO:0005524">
    <property type="term" value="F:ATP binding"/>
    <property type="evidence" value="ECO:0007669"/>
    <property type="project" value="UniProtKB-KW"/>
</dbReference>
<evidence type="ECO:0000313" key="12">
    <source>
        <dbReference type="Proteomes" id="UP001523566"/>
    </source>
</evidence>
<dbReference type="PANTHER" id="PTHR48041">
    <property type="entry name" value="ABC TRANSPORTER G FAMILY MEMBER 28"/>
    <property type="match status" value="1"/>
</dbReference>